<organism evidence="10 11">
    <name type="scientific">Austropuccinia psidii MF-1</name>
    <dbReference type="NCBI Taxonomy" id="1389203"/>
    <lineage>
        <taxon>Eukaryota</taxon>
        <taxon>Fungi</taxon>
        <taxon>Dikarya</taxon>
        <taxon>Basidiomycota</taxon>
        <taxon>Pucciniomycotina</taxon>
        <taxon>Pucciniomycetes</taxon>
        <taxon>Pucciniales</taxon>
        <taxon>Sphaerophragmiaceae</taxon>
        <taxon>Austropuccinia</taxon>
    </lineage>
</organism>
<sequence>MRYIMFSIIIILGCVILEGLAKERLLTKPLRIPLKKKNYVKSSSEVFNLTFAQQVHRRTMRKYHVGNSALTLMDEAGKHKPVRIGRKTLKTRQAERLTDQGDQRKGLLQIGTHRQTFTVDFDTGSADFWVPSSDCTLQACASKNVYNASASNTSSLKTGDFNLAYGDGSSTAGKPYSDSVSLAGITILNQTFASATVLADSLGKSPTDGILGLAYPIISHLKAPSVMENAFSQGLIPSKTFSLDLSSDAGEFFLGGVDQSKFKGELEIHPVTRPAYWQLGGSAVHVNAQQISHANFQTILDSGTSIIYGPAAVVDGIYAQVNGSSRVREDEGFWKFPCLNPPLVSFSWGNGTRWEISPEKISLGKIKENETECIGAISSHTLHKKFDETWLLGDTFMMNVYSVFDPDANTIGFGELI</sequence>
<keyword evidence="8" id="KW-0732">Signal</keyword>
<dbReference type="PANTHER" id="PTHR47966">
    <property type="entry name" value="BETA-SITE APP-CLEAVING ENZYME, ISOFORM A-RELATED"/>
    <property type="match status" value="1"/>
</dbReference>
<dbReference type="GO" id="GO:0006508">
    <property type="term" value="P:proteolysis"/>
    <property type="evidence" value="ECO:0007669"/>
    <property type="project" value="UniProtKB-KW"/>
</dbReference>
<dbReference type="FunFam" id="2.40.70.10:FF:000115">
    <property type="entry name" value="Lysosomal aspartic protease"/>
    <property type="match status" value="1"/>
</dbReference>
<dbReference type="AlphaFoldDB" id="A0A9Q3HA21"/>
<accession>A0A9Q3HA21</accession>
<dbReference type="GO" id="GO:0004190">
    <property type="term" value="F:aspartic-type endopeptidase activity"/>
    <property type="evidence" value="ECO:0007669"/>
    <property type="project" value="UniProtKB-KW"/>
</dbReference>
<feature type="chain" id="PRO_5040267306" description="Peptidase A1 domain-containing protein" evidence="8">
    <location>
        <begin position="22"/>
        <end position="417"/>
    </location>
</feature>
<evidence type="ECO:0000259" key="9">
    <source>
        <dbReference type="PROSITE" id="PS51767"/>
    </source>
</evidence>
<proteinExistence type="inferred from homology"/>
<dbReference type="InterPro" id="IPR033121">
    <property type="entry name" value="PEPTIDASE_A1"/>
</dbReference>
<evidence type="ECO:0000313" key="10">
    <source>
        <dbReference type="EMBL" id="MBW0494575.1"/>
    </source>
</evidence>
<dbReference type="PROSITE" id="PS00141">
    <property type="entry name" value="ASP_PROTEASE"/>
    <property type="match status" value="1"/>
</dbReference>
<keyword evidence="6" id="KW-1015">Disulfide bond</keyword>
<keyword evidence="3 7" id="KW-0064">Aspartyl protease</keyword>
<evidence type="ECO:0000256" key="3">
    <source>
        <dbReference type="ARBA" id="ARBA00022750"/>
    </source>
</evidence>
<dbReference type="InterPro" id="IPR001969">
    <property type="entry name" value="Aspartic_peptidase_AS"/>
</dbReference>
<dbReference type="PANTHER" id="PTHR47966:SF51">
    <property type="entry name" value="BETA-SITE APP-CLEAVING ENZYME, ISOFORM A-RELATED"/>
    <property type="match status" value="1"/>
</dbReference>
<feature type="disulfide bond" evidence="6">
    <location>
        <begin position="135"/>
        <end position="140"/>
    </location>
</feature>
<feature type="active site" evidence="5">
    <location>
        <position position="122"/>
    </location>
</feature>
<evidence type="ECO:0000256" key="5">
    <source>
        <dbReference type="PIRSR" id="PIRSR601461-1"/>
    </source>
</evidence>
<gene>
    <name evidence="10" type="ORF">O181_034290</name>
</gene>
<dbReference type="PROSITE" id="PS51767">
    <property type="entry name" value="PEPTIDASE_A1"/>
    <property type="match status" value="1"/>
</dbReference>
<evidence type="ECO:0000256" key="8">
    <source>
        <dbReference type="SAM" id="SignalP"/>
    </source>
</evidence>
<dbReference type="Gene3D" id="2.40.70.10">
    <property type="entry name" value="Acid Proteases"/>
    <property type="match status" value="2"/>
</dbReference>
<dbReference type="SUPFAM" id="SSF50630">
    <property type="entry name" value="Acid proteases"/>
    <property type="match status" value="1"/>
</dbReference>
<dbReference type="PRINTS" id="PR00792">
    <property type="entry name" value="PEPSIN"/>
</dbReference>
<evidence type="ECO:0000256" key="6">
    <source>
        <dbReference type="PIRSR" id="PIRSR601461-2"/>
    </source>
</evidence>
<evidence type="ECO:0000256" key="2">
    <source>
        <dbReference type="ARBA" id="ARBA00022670"/>
    </source>
</evidence>
<dbReference type="Pfam" id="PF00026">
    <property type="entry name" value="Asp"/>
    <property type="match status" value="1"/>
</dbReference>
<feature type="active site" evidence="5">
    <location>
        <position position="301"/>
    </location>
</feature>
<keyword evidence="2 7" id="KW-0645">Protease</keyword>
<dbReference type="InterPro" id="IPR021109">
    <property type="entry name" value="Peptidase_aspartic_dom_sf"/>
</dbReference>
<feature type="signal peptide" evidence="8">
    <location>
        <begin position="1"/>
        <end position="21"/>
    </location>
</feature>
<reference evidence="10" key="1">
    <citation type="submission" date="2021-03" db="EMBL/GenBank/DDBJ databases">
        <title>Draft genome sequence of rust myrtle Austropuccinia psidii MF-1, a brazilian biotype.</title>
        <authorList>
            <person name="Quecine M.C."/>
            <person name="Pachon D.M.R."/>
            <person name="Bonatelli M.L."/>
            <person name="Correr F.H."/>
            <person name="Franceschini L.M."/>
            <person name="Leite T.F."/>
            <person name="Margarido G.R.A."/>
            <person name="Almeida C.A."/>
            <person name="Ferrarezi J.A."/>
            <person name="Labate C.A."/>
        </authorList>
    </citation>
    <scope>NUCLEOTIDE SEQUENCE</scope>
    <source>
        <strain evidence="10">MF-1</strain>
    </source>
</reference>
<evidence type="ECO:0000313" key="11">
    <source>
        <dbReference type="Proteomes" id="UP000765509"/>
    </source>
</evidence>
<evidence type="ECO:0000256" key="7">
    <source>
        <dbReference type="RuleBase" id="RU000454"/>
    </source>
</evidence>
<dbReference type="InterPro" id="IPR001461">
    <property type="entry name" value="Aspartic_peptidase_A1"/>
</dbReference>
<name>A0A9Q3HA21_9BASI</name>
<evidence type="ECO:0000256" key="4">
    <source>
        <dbReference type="ARBA" id="ARBA00022801"/>
    </source>
</evidence>
<dbReference type="Proteomes" id="UP000765509">
    <property type="component" value="Unassembled WGS sequence"/>
</dbReference>
<dbReference type="InterPro" id="IPR034164">
    <property type="entry name" value="Pepsin-like_dom"/>
</dbReference>
<dbReference type="CDD" id="cd05471">
    <property type="entry name" value="pepsin_like"/>
    <property type="match status" value="1"/>
</dbReference>
<protein>
    <recommendedName>
        <fullName evidence="9">Peptidase A1 domain-containing protein</fullName>
    </recommendedName>
</protein>
<keyword evidence="11" id="KW-1185">Reference proteome</keyword>
<dbReference type="OrthoDB" id="15189at2759"/>
<evidence type="ECO:0000256" key="1">
    <source>
        <dbReference type="ARBA" id="ARBA00007447"/>
    </source>
</evidence>
<comment type="similarity">
    <text evidence="1 7">Belongs to the peptidase A1 family.</text>
</comment>
<comment type="caution">
    <text evidence="10">The sequence shown here is derived from an EMBL/GenBank/DDBJ whole genome shotgun (WGS) entry which is preliminary data.</text>
</comment>
<keyword evidence="4 7" id="KW-0378">Hydrolase</keyword>
<dbReference type="EMBL" id="AVOT02012645">
    <property type="protein sequence ID" value="MBW0494575.1"/>
    <property type="molecule type" value="Genomic_DNA"/>
</dbReference>
<feature type="domain" description="Peptidase A1" evidence="9">
    <location>
        <begin position="104"/>
        <end position="414"/>
    </location>
</feature>